<dbReference type="InterPro" id="IPR019475">
    <property type="entry name" value="DNA_primase_DnaB-bd"/>
</dbReference>
<dbReference type="Gene3D" id="3.90.980.10">
    <property type="entry name" value="DNA primase, catalytic core, N-terminal domain"/>
    <property type="match status" value="1"/>
</dbReference>
<dbReference type="GO" id="GO:0003899">
    <property type="term" value="F:DNA-directed RNA polymerase activity"/>
    <property type="evidence" value="ECO:0007669"/>
    <property type="project" value="UniProtKB-UniRule"/>
</dbReference>
<accession>A0A4R3KK16</accession>
<dbReference type="GO" id="GO:0006269">
    <property type="term" value="P:DNA replication, synthesis of primer"/>
    <property type="evidence" value="ECO:0007669"/>
    <property type="project" value="UniProtKB-UniRule"/>
</dbReference>
<comment type="cofactor">
    <cofactor evidence="12 13 14">
        <name>Zn(2+)</name>
        <dbReference type="ChEBI" id="CHEBI:29105"/>
    </cofactor>
    <text evidence="12 13 14">Binds 1 zinc ion per monomer.</text>
</comment>
<comment type="subunit">
    <text evidence="12">Monomer. Interacts with DnaB.</text>
</comment>
<keyword evidence="7 12" id="KW-0863">Zinc-finger</keyword>
<dbReference type="EC" id="2.7.7.101" evidence="12"/>
<dbReference type="Proteomes" id="UP000295788">
    <property type="component" value="Unassembled WGS sequence"/>
</dbReference>
<dbReference type="Gene3D" id="6.10.140.360">
    <property type="match status" value="1"/>
</dbReference>
<dbReference type="GO" id="GO:0005737">
    <property type="term" value="C:cytoplasm"/>
    <property type="evidence" value="ECO:0007669"/>
    <property type="project" value="TreeGrafter"/>
</dbReference>
<organism evidence="16 17">
    <name type="scientific">Tepidibacillus fermentans</name>
    <dbReference type="NCBI Taxonomy" id="1281767"/>
    <lineage>
        <taxon>Bacteria</taxon>
        <taxon>Bacillati</taxon>
        <taxon>Bacillota</taxon>
        <taxon>Bacilli</taxon>
        <taxon>Bacillales</taxon>
        <taxon>Bacillaceae</taxon>
        <taxon>Tepidibacillus</taxon>
    </lineage>
</organism>
<dbReference type="SUPFAM" id="SSF48024">
    <property type="entry name" value="N-terminal domain of DnaB helicase"/>
    <property type="match status" value="1"/>
</dbReference>
<evidence type="ECO:0000313" key="16">
    <source>
        <dbReference type="EMBL" id="TCS83715.1"/>
    </source>
</evidence>
<dbReference type="InterPro" id="IPR037068">
    <property type="entry name" value="DNA_primase_core_N_sf"/>
</dbReference>
<dbReference type="FunFam" id="3.90.980.10:FF:000001">
    <property type="entry name" value="DNA primase"/>
    <property type="match status" value="1"/>
</dbReference>
<dbReference type="SUPFAM" id="SSF56731">
    <property type="entry name" value="DNA primase core"/>
    <property type="match status" value="1"/>
</dbReference>
<dbReference type="GO" id="GO:1990077">
    <property type="term" value="C:primosome complex"/>
    <property type="evidence" value="ECO:0007669"/>
    <property type="project" value="UniProtKB-KW"/>
</dbReference>
<evidence type="ECO:0000256" key="12">
    <source>
        <dbReference type="HAMAP-Rule" id="MF_00974"/>
    </source>
</evidence>
<dbReference type="RefSeq" id="WP_132767119.1">
    <property type="nucleotide sequence ID" value="NZ_SMAB01000003.1"/>
</dbReference>
<dbReference type="HAMAP" id="MF_00974">
    <property type="entry name" value="DNA_primase_DnaG"/>
    <property type="match status" value="1"/>
</dbReference>
<keyword evidence="5 12" id="KW-0235">DNA replication</keyword>
<name>A0A4R3KK16_9BACI</name>
<dbReference type="FunFam" id="3.90.580.10:FF:000001">
    <property type="entry name" value="DNA primase"/>
    <property type="match status" value="1"/>
</dbReference>
<dbReference type="PROSITE" id="PS50880">
    <property type="entry name" value="TOPRIM"/>
    <property type="match status" value="1"/>
</dbReference>
<evidence type="ECO:0000256" key="5">
    <source>
        <dbReference type="ARBA" id="ARBA00022705"/>
    </source>
</evidence>
<evidence type="ECO:0000256" key="6">
    <source>
        <dbReference type="ARBA" id="ARBA00022723"/>
    </source>
</evidence>
<feature type="zinc finger region" description="CHC2-type" evidence="12 14">
    <location>
        <begin position="41"/>
        <end position="65"/>
    </location>
</feature>
<comment type="function">
    <text evidence="12 13">RNA polymerase that catalyzes the synthesis of short RNA molecules used as primers for DNA polymerase during DNA replication.</text>
</comment>
<evidence type="ECO:0000256" key="8">
    <source>
        <dbReference type="ARBA" id="ARBA00022833"/>
    </source>
</evidence>
<dbReference type="PANTHER" id="PTHR30313:SF2">
    <property type="entry name" value="DNA PRIMASE"/>
    <property type="match status" value="1"/>
</dbReference>
<dbReference type="InterPro" id="IPR013264">
    <property type="entry name" value="DNAG_N"/>
</dbReference>
<evidence type="ECO:0000256" key="2">
    <source>
        <dbReference type="ARBA" id="ARBA00022515"/>
    </source>
</evidence>
<evidence type="ECO:0000259" key="15">
    <source>
        <dbReference type="PROSITE" id="PS50880"/>
    </source>
</evidence>
<evidence type="ECO:0000256" key="14">
    <source>
        <dbReference type="PIRSR" id="PIRSR002811-1"/>
    </source>
</evidence>
<evidence type="ECO:0000256" key="3">
    <source>
        <dbReference type="ARBA" id="ARBA00022679"/>
    </source>
</evidence>
<evidence type="ECO:0000256" key="13">
    <source>
        <dbReference type="PIRNR" id="PIRNR002811"/>
    </source>
</evidence>
<dbReference type="PANTHER" id="PTHR30313">
    <property type="entry name" value="DNA PRIMASE"/>
    <property type="match status" value="1"/>
</dbReference>
<keyword evidence="4 12" id="KW-0548">Nucleotidyltransferase</keyword>
<dbReference type="InterPro" id="IPR036977">
    <property type="entry name" value="DNA_primase_Znf_CHC2"/>
</dbReference>
<reference evidence="16 17" key="1">
    <citation type="submission" date="2019-03" db="EMBL/GenBank/DDBJ databases">
        <title>Genomic Encyclopedia of Type Strains, Phase IV (KMG-IV): sequencing the most valuable type-strain genomes for metagenomic binning, comparative biology and taxonomic classification.</title>
        <authorList>
            <person name="Goeker M."/>
        </authorList>
    </citation>
    <scope>NUCLEOTIDE SEQUENCE [LARGE SCALE GENOMIC DNA]</scope>
    <source>
        <strain evidence="16 17">DSM 23802</strain>
    </source>
</reference>
<dbReference type="InterPro" id="IPR016136">
    <property type="entry name" value="DNA_helicase_N/primase_C"/>
</dbReference>
<dbReference type="InterPro" id="IPR034151">
    <property type="entry name" value="TOPRIM_DnaG_bac"/>
</dbReference>
<dbReference type="NCBIfam" id="TIGR01391">
    <property type="entry name" value="dnaG"/>
    <property type="match status" value="1"/>
</dbReference>
<keyword evidence="8 12" id="KW-0862">Zinc</keyword>
<keyword evidence="2 12" id="KW-0639">Primosome</keyword>
<dbReference type="InterPro" id="IPR036185">
    <property type="entry name" value="DNA_heli_DnaB-like_N_sf"/>
</dbReference>
<evidence type="ECO:0000256" key="4">
    <source>
        <dbReference type="ARBA" id="ARBA00022695"/>
    </source>
</evidence>
<protein>
    <recommendedName>
        <fullName evidence="12 13">DNA primase</fullName>
        <ecNumber evidence="12">2.7.7.101</ecNumber>
    </recommendedName>
</protein>
<dbReference type="GO" id="GO:0003677">
    <property type="term" value="F:DNA binding"/>
    <property type="evidence" value="ECO:0007669"/>
    <property type="project" value="UniProtKB-KW"/>
</dbReference>
<dbReference type="OrthoDB" id="9803773at2"/>
<evidence type="ECO:0000256" key="10">
    <source>
        <dbReference type="ARBA" id="ARBA00023125"/>
    </source>
</evidence>
<keyword evidence="17" id="KW-1185">Reference proteome</keyword>
<dbReference type="PIRSF" id="PIRSF002811">
    <property type="entry name" value="DnaG"/>
    <property type="match status" value="1"/>
</dbReference>
<dbReference type="Pfam" id="PF01807">
    <property type="entry name" value="Zn_ribbon_DnaG"/>
    <property type="match status" value="1"/>
</dbReference>
<dbReference type="InterPro" id="IPR002694">
    <property type="entry name" value="Znf_CHC2"/>
</dbReference>
<dbReference type="EMBL" id="SMAB01000003">
    <property type="protein sequence ID" value="TCS83715.1"/>
    <property type="molecule type" value="Genomic_DNA"/>
</dbReference>
<comment type="domain">
    <text evidence="12">Contains an N-terminal zinc-binding domain, a central core domain that contains the primase activity, and a C-terminal DnaB-binding domain.</text>
</comment>
<dbReference type="InterPro" id="IPR030846">
    <property type="entry name" value="DnaG_bac"/>
</dbReference>
<dbReference type="Gene3D" id="1.10.860.10">
    <property type="entry name" value="DNAb Helicase, Chain A"/>
    <property type="match status" value="1"/>
</dbReference>
<dbReference type="Gene3D" id="3.40.1360.10">
    <property type="match status" value="1"/>
</dbReference>
<comment type="caution">
    <text evidence="16">The sequence shown here is derived from an EMBL/GenBank/DDBJ whole genome shotgun (WGS) entry which is preliminary data.</text>
</comment>
<comment type="catalytic activity">
    <reaction evidence="12">
        <text>ssDNA + n NTP = ssDNA/pppN(pN)n-1 hybrid + (n-1) diphosphate.</text>
        <dbReference type="EC" id="2.7.7.101"/>
    </reaction>
</comment>
<feature type="domain" description="Toprim" evidence="15">
    <location>
        <begin position="259"/>
        <end position="340"/>
    </location>
</feature>
<dbReference type="Gene3D" id="3.90.580.10">
    <property type="entry name" value="Zinc finger, CHC2-type domain"/>
    <property type="match status" value="1"/>
</dbReference>
<dbReference type="SMART" id="SM00493">
    <property type="entry name" value="TOPRIM"/>
    <property type="match status" value="1"/>
</dbReference>
<keyword evidence="6 12" id="KW-0479">Metal-binding</keyword>
<dbReference type="GO" id="GO:0000428">
    <property type="term" value="C:DNA-directed RNA polymerase complex"/>
    <property type="evidence" value="ECO:0007669"/>
    <property type="project" value="UniProtKB-KW"/>
</dbReference>
<evidence type="ECO:0000256" key="7">
    <source>
        <dbReference type="ARBA" id="ARBA00022771"/>
    </source>
</evidence>
<gene>
    <name evidence="12" type="primary">dnaG</name>
    <name evidence="16" type="ORF">EDD72_10337</name>
</gene>
<keyword evidence="10 12" id="KW-0238">DNA-binding</keyword>
<dbReference type="SMART" id="SM00400">
    <property type="entry name" value="ZnF_CHCC"/>
    <property type="match status" value="1"/>
</dbReference>
<evidence type="ECO:0000313" key="17">
    <source>
        <dbReference type="Proteomes" id="UP000295788"/>
    </source>
</evidence>
<dbReference type="CDD" id="cd03364">
    <property type="entry name" value="TOPRIM_DnaG_primases"/>
    <property type="match status" value="1"/>
</dbReference>
<evidence type="ECO:0000256" key="11">
    <source>
        <dbReference type="ARBA" id="ARBA00023163"/>
    </source>
</evidence>
<keyword evidence="1 12" id="KW-0240">DNA-directed RNA polymerase</keyword>
<dbReference type="AlphaFoldDB" id="A0A4R3KK16"/>
<evidence type="ECO:0000256" key="1">
    <source>
        <dbReference type="ARBA" id="ARBA00022478"/>
    </source>
</evidence>
<dbReference type="GO" id="GO:0008270">
    <property type="term" value="F:zinc ion binding"/>
    <property type="evidence" value="ECO:0007669"/>
    <property type="project" value="UniProtKB-UniRule"/>
</dbReference>
<keyword evidence="11 12" id="KW-0804">Transcription</keyword>
<dbReference type="GO" id="GO:0005524">
    <property type="term" value="F:ATP binding"/>
    <property type="evidence" value="ECO:0007669"/>
    <property type="project" value="InterPro"/>
</dbReference>
<keyword evidence="3 12" id="KW-0808">Transferase</keyword>
<dbReference type="InterPro" id="IPR006295">
    <property type="entry name" value="DNA_primase_DnaG"/>
</dbReference>
<comment type="similarity">
    <text evidence="12 13">Belongs to the DnaG primase family.</text>
</comment>
<keyword evidence="9" id="KW-0460">Magnesium</keyword>
<dbReference type="InterPro" id="IPR050219">
    <property type="entry name" value="DnaG_primase"/>
</dbReference>
<dbReference type="SUPFAM" id="SSF57783">
    <property type="entry name" value="Zinc beta-ribbon"/>
    <property type="match status" value="1"/>
</dbReference>
<dbReference type="InterPro" id="IPR006171">
    <property type="entry name" value="TOPRIM_dom"/>
</dbReference>
<evidence type="ECO:0000256" key="9">
    <source>
        <dbReference type="ARBA" id="ARBA00022842"/>
    </source>
</evidence>
<dbReference type="Pfam" id="PF10410">
    <property type="entry name" value="DnaB_bind"/>
    <property type="match status" value="1"/>
</dbReference>
<dbReference type="GO" id="GO:0003678">
    <property type="term" value="F:DNA helicase activity"/>
    <property type="evidence" value="ECO:0007669"/>
    <property type="project" value="InterPro"/>
</dbReference>
<dbReference type="Pfam" id="PF08275">
    <property type="entry name" value="DNAG_N"/>
    <property type="match status" value="1"/>
</dbReference>
<sequence>MPTTRIPNELLQQIRHHYHIVDVIGQYVSLKKSGRNYIGLCPFHSEKTPSFTVSPEKEIFHCFGCGAGGDVIKFVMDIENYSFIEAVNFLATEAGITIPKLEQHIQYEEDEKRLQLIQAHDLAAKLFHYLLLETEHGKEPYRYLLDRGVSKEVIETFQIGFSPPSWDFLKKFLIKRGYSEELLEEAGLLIRNENGSFDRFRNRIMFPIFDAKGRVIAFGGRVMDDSLPKYLNSPETIIFNKSKTIYNLHLAAKEIRKKRQAILFEGYIDTISTWKAGIHNGIATLGTALTEQHANILRRYADEIIISYDSDTAGQQATYKAIELLQPLGFQLKIVQMPQGFDPDDYIRTYGPNSFKEDILTTTITPTAFKLNFIRKEYQLNEESGRLKYIAKALEVIADLPRAIEREHYLRGLADEFKLSIDSLKNDLNQFIYEKRKKKEKTRVNLTLKWNNNINNGNHVFKPNTLYPAFYQAEKYLIALMLKDRKIAEQVKEEIGSDFHVEDFSVLAAYIYSYYSDGNEADIRHFISTLEDERLIQLASHLAMLEMNEEVSEQEFHDYITQVKKHHVDLLIKQKKEEQKKAERLKDFATAAKIGQEIIQLRNPKG</sequence>
<dbReference type="Pfam" id="PF13155">
    <property type="entry name" value="Toprim_2"/>
    <property type="match status" value="1"/>
</dbReference>
<proteinExistence type="inferred from homology"/>